<gene>
    <name evidence="2" type="ORF">GCM10025875_27650</name>
</gene>
<evidence type="ECO:0000256" key="1">
    <source>
        <dbReference type="SAM" id="SignalP"/>
    </source>
</evidence>
<protein>
    <recommendedName>
        <fullName evidence="4">Htaa domain-containing protein</fullName>
    </recommendedName>
</protein>
<dbReference type="Proteomes" id="UP001157161">
    <property type="component" value="Unassembled WGS sequence"/>
</dbReference>
<accession>A0AA37XFX1</accession>
<reference evidence="2" key="2">
    <citation type="submission" date="2023-02" db="EMBL/GenBank/DDBJ databases">
        <authorList>
            <person name="Sun Q."/>
            <person name="Mori K."/>
        </authorList>
    </citation>
    <scope>NUCLEOTIDE SEQUENCE</scope>
    <source>
        <strain evidence="2">NBRC 112290</strain>
    </source>
</reference>
<evidence type="ECO:0000313" key="2">
    <source>
        <dbReference type="EMBL" id="GMA32773.1"/>
    </source>
</evidence>
<name>A0AA37XFX1_9MICO</name>
<reference evidence="2" key="1">
    <citation type="journal article" date="2014" name="Int. J. Syst. Evol. Microbiol.">
        <title>Complete genome sequence of Corynebacterium casei LMG S-19264T (=DSM 44701T), isolated from a smear-ripened cheese.</title>
        <authorList>
            <consortium name="US DOE Joint Genome Institute (JGI-PGF)"/>
            <person name="Walter F."/>
            <person name="Albersmeier A."/>
            <person name="Kalinowski J."/>
            <person name="Ruckert C."/>
        </authorList>
    </citation>
    <scope>NUCLEOTIDE SEQUENCE</scope>
    <source>
        <strain evidence="2">NBRC 112290</strain>
    </source>
</reference>
<evidence type="ECO:0008006" key="4">
    <source>
        <dbReference type="Google" id="ProtNLM"/>
    </source>
</evidence>
<sequence length="466" mass="46234">MRSLHALPVLRRIGAGVATAALASGSALALAAPASAAPSSVDGVSLTWALNDESGGGAYFGGCNFLTAGLAGDTGSSRLWTEADGFYKPSEGNVSIEKNSPAGYVAPTWATKCQNPSGSGNVTPQPGSTTANRAVFAAGTGQVDVEAGTAQIAWEGDLTIVFYGGLTYWSVSDPELTVAADGTGTLTGTASGYGTSMEDMSQWVPLAPEEIVLADLSGVEVTAQGLTVTPDYAGVEVSGEGVNQVRTGSAWGAFPQSFVDFNGKTGQAAYWYSSGGAADPKKPAKPIDVAWEIATTPEPEPEPEPGDGEVPIEVEVPVVTDPEPEPEPGALSWTINGTSAVSLGRASASDAGFSATGSLHAITVSDTRTDGAGWSLSGRASDFASAASSFSASALGWAPAATGTAAGLQAGPAVSAGSGAGLSEQRTLASATGAGQAEVATALTLLAPTGTAAGAYTSTLTLTALG</sequence>
<comment type="caution">
    <text evidence="2">The sequence shown here is derived from an EMBL/GenBank/DDBJ whole genome shotgun (WGS) entry which is preliminary data.</text>
</comment>
<feature type="signal peptide" evidence="1">
    <location>
        <begin position="1"/>
        <end position="36"/>
    </location>
</feature>
<dbReference type="RefSeq" id="WP_284251457.1">
    <property type="nucleotide sequence ID" value="NZ_BSUM01000001.1"/>
</dbReference>
<feature type="chain" id="PRO_5041436967" description="Htaa domain-containing protein" evidence="1">
    <location>
        <begin position="37"/>
        <end position="466"/>
    </location>
</feature>
<proteinExistence type="predicted"/>
<dbReference type="EMBL" id="BSUM01000001">
    <property type="protein sequence ID" value="GMA32773.1"/>
    <property type="molecule type" value="Genomic_DNA"/>
</dbReference>
<dbReference type="AlphaFoldDB" id="A0AA37XFX1"/>
<keyword evidence="3" id="KW-1185">Reference proteome</keyword>
<keyword evidence="1" id="KW-0732">Signal</keyword>
<evidence type="ECO:0000313" key="3">
    <source>
        <dbReference type="Proteomes" id="UP001157161"/>
    </source>
</evidence>
<organism evidence="2 3">
    <name type="scientific">Litorihabitans aurantiacus</name>
    <dbReference type="NCBI Taxonomy" id="1930061"/>
    <lineage>
        <taxon>Bacteria</taxon>
        <taxon>Bacillati</taxon>
        <taxon>Actinomycetota</taxon>
        <taxon>Actinomycetes</taxon>
        <taxon>Micrococcales</taxon>
        <taxon>Beutenbergiaceae</taxon>
        <taxon>Litorihabitans</taxon>
    </lineage>
</organism>